<accession>A0A392QYX9</accession>
<feature type="non-terminal residue" evidence="3">
    <location>
        <position position="1"/>
    </location>
</feature>
<dbReference type="AlphaFoldDB" id="A0A392QYX9"/>
<comment type="caution">
    <text evidence="3">The sequence shown here is derived from an EMBL/GenBank/DDBJ whole genome shotgun (WGS) entry which is preliminary data.</text>
</comment>
<feature type="chain" id="PRO_5017297355" evidence="2">
    <location>
        <begin position="40"/>
        <end position="138"/>
    </location>
</feature>
<feature type="non-terminal residue" evidence="3">
    <location>
        <position position="138"/>
    </location>
</feature>
<evidence type="ECO:0000256" key="1">
    <source>
        <dbReference type="SAM" id="MobiDB-lite"/>
    </source>
</evidence>
<organism evidence="3 4">
    <name type="scientific">Trifolium medium</name>
    <dbReference type="NCBI Taxonomy" id="97028"/>
    <lineage>
        <taxon>Eukaryota</taxon>
        <taxon>Viridiplantae</taxon>
        <taxon>Streptophyta</taxon>
        <taxon>Embryophyta</taxon>
        <taxon>Tracheophyta</taxon>
        <taxon>Spermatophyta</taxon>
        <taxon>Magnoliopsida</taxon>
        <taxon>eudicotyledons</taxon>
        <taxon>Gunneridae</taxon>
        <taxon>Pentapetalae</taxon>
        <taxon>rosids</taxon>
        <taxon>fabids</taxon>
        <taxon>Fabales</taxon>
        <taxon>Fabaceae</taxon>
        <taxon>Papilionoideae</taxon>
        <taxon>50 kb inversion clade</taxon>
        <taxon>NPAAA clade</taxon>
        <taxon>Hologalegina</taxon>
        <taxon>IRL clade</taxon>
        <taxon>Trifolieae</taxon>
        <taxon>Trifolium</taxon>
    </lineage>
</organism>
<dbReference type="Proteomes" id="UP000265520">
    <property type="component" value="Unassembled WGS sequence"/>
</dbReference>
<feature type="signal peptide" evidence="2">
    <location>
        <begin position="1"/>
        <end position="39"/>
    </location>
</feature>
<keyword evidence="4" id="KW-1185">Reference proteome</keyword>
<protein>
    <submittedName>
        <fullName evidence="3">Uncharacterized protein</fullName>
    </submittedName>
</protein>
<evidence type="ECO:0000256" key="2">
    <source>
        <dbReference type="SAM" id="SignalP"/>
    </source>
</evidence>
<evidence type="ECO:0000313" key="3">
    <source>
        <dbReference type="EMBL" id="MCI29094.1"/>
    </source>
</evidence>
<reference evidence="3 4" key="1">
    <citation type="journal article" date="2018" name="Front. Plant Sci.">
        <title>Red Clover (Trifolium pratense) and Zigzag Clover (T. medium) - A Picture of Genomic Similarities and Differences.</title>
        <authorList>
            <person name="Dluhosova J."/>
            <person name="Istvanek J."/>
            <person name="Nedelnik J."/>
            <person name="Repkova J."/>
        </authorList>
    </citation>
    <scope>NUCLEOTIDE SEQUENCE [LARGE SCALE GENOMIC DNA]</scope>
    <source>
        <strain evidence="4">cv. 10/8</strain>
        <tissue evidence="3">Leaf</tissue>
    </source>
</reference>
<feature type="region of interest" description="Disordered" evidence="1">
    <location>
        <begin position="119"/>
        <end position="138"/>
    </location>
</feature>
<feature type="region of interest" description="Disordered" evidence="1">
    <location>
        <begin position="56"/>
        <end position="75"/>
    </location>
</feature>
<evidence type="ECO:0000313" key="4">
    <source>
        <dbReference type="Proteomes" id="UP000265520"/>
    </source>
</evidence>
<sequence>SHKFSQSNKAYPHSSSSSSIILPPLLLIIKLAGVPEVEGKNVTDAEPVQNVTECELEGQDEPEVEVQNEPEVKGQVSDAEIEVDGDSDAKNATLDAAFVWHNYDGGEVQENIIHENVTHSSSEEEWNSYHSEQLKSHI</sequence>
<feature type="compositionally biased region" description="Acidic residues" evidence="1">
    <location>
        <begin position="56"/>
        <end position="68"/>
    </location>
</feature>
<name>A0A392QYX9_9FABA</name>
<keyword evidence="2" id="KW-0732">Signal</keyword>
<dbReference type="EMBL" id="LXQA010170289">
    <property type="protein sequence ID" value="MCI29094.1"/>
    <property type="molecule type" value="Genomic_DNA"/>
</dbReference>
<proteinExistence type="predicted"/>